<organism evidence="3 4">
    <name type="scientific">Roseivirga pacifica</name>
    <dbReference type="NCBI Taxonomy" id="1267423"/>
    <lineage>
        <taxon>Bacteria</taxon>
        <taxon>Pseudomonadati</taxon>
        <taxon>Bacteroidota</taxon>
        <taxon>Cytophagia</taxon>
        <taxon>Cytophagales</taxon>
        <taxon>Roseivirgaceae</taxon>
        <taxon>Roseivirga</taxon>
    </lineage>
</organism>
<feature type="compositionally biased region" description="Acidic residues" evidence="2">
    <location>
        <begin position="86"/>
        <end position="110"/>
    </location>
</feature>
<dbReference type="EMBL" id="FOIR01000002">
    <property type="protein sequence ID" value="SEW20504.1"/>
    <property type="molecule type" value="Genomic_DNA"/>
</dbReference>
<feature type="compositionally biased region" description="Low complexity" evidence="2">
    <location>
        <begin position="22"/>
        <end position="34"/>
    </location>
</feature>
<feature type="compositionally biased region" description="Basic and acidic residues" evidence="2">
    <location>
        <begin position="1"/>
        <end position="18"/>
    </location>
</feature>
<gene>
    <name evidence="3" type="ORF">SAMN05216290_1901</name>
</gene>
<evidence type="ECO:0000313" key="3">
    <source>
        <dbReference type="EMBL" id="SEW20504.1"/>
    </source>
</evidence>
<evidence type="ECO:0000256" key="1">
    <source>
        <dbReference type="SAM" id="Coils"/>
    </source>
</evidence>
<feature type="compositionally biased region" description="Acidic residues" evidence="2">
    <location>
        <begin position="46"/>
        <end position="55"/>
    </location>
</feature>
<evidence type="ECO:0000313" key="4">
    <source>
        <dbReference type="Proteomes" id="UP000199437"/>
    </source>
</evidence>
<dbReference type="GeneID" id="99986620"/>
<accession>A0A1I0Q160</accession>
<feature type="region of interest" description="Disordered" evidence="2">
    <location>
        <begin position="1"/>
        <end position="114"/>
    </location>
</feature>
<keyword evidence="4" id="KW-1185">Reference proteome</keyword>
<dbReference type="InterPro" id="IPR007139">
    <property type="entry name" value="DUF349"/>
</dbReference>
<dbReference type="Proteomes" id="UP000199437">
    <property type="component" value="Unassembled WGS sequence"/>
</dbReference>
<keyword evidence="1" id="KW-0175">Coiled coil</keyword>
<protein>
    <recommendedName>
        <fullName evidence="5">DUF349 domain-containing protein</fullName>
    </recommendedName>
</protein>
<dbReference type="STRING" id="1267423.SAMN05216290_1901"/>
<name>A0A1I0Q160_9BACT</name>
<dbReference type="Pfam" id="PF03993">
    <property type="entry name" value="DUF349"/>
    <property type="match status" value="5"/>
</dbReference>
<sequence length="673" mass="77869">MKEEMTNDTGDQKEKETLSDNVQQEETQQEQPEAVAEETKEAEVPTAEEEVTAEEETVKTETAEEAPAAEQAEETTEAEATAETNEAADEHEGDDDEDEEEEDDDAELPDYSEYTREQLVEVIEEISKLNTFKRTELILNEIEPLFKEFEDNARQAALDKFKADGGEEDDFEFRHDELYNRYDASLTLIRDRKSAFYKEREANKQRNLEKKEEILDKLRELIDDEATTSINPIKKLQEEWKAVGPVPNQHNRTLWANYNALLDRFYNNRHILFELKELDRKKNHKAKLELCEKAEALNALDNIKDAVIQLNELHEEYKHIGPVPREVQEELWQRFKAASDEIYKKRKSYLEGLKGELQENAVKKKALAEQLSTFTNFDSDRINDWNAKTKEILAIQKKWDAIGGVPRDQAKEINKAFWSTFKKFFSNKNDFFKKLESLRKDNLAKKEELVKQAIALKDSENWDTTAEKLKQLQRQWREIGPVPEKYRNSVYAKFKEACDAFFEHKRAEQNQAEASYEANLSKKEDIIHQISDAATKGEGSADELQGLLEQYNEIGFVPRNAIKPTEAKLKDAVAAYVKALGLDESEAEALMLKAEFGGDRSPGADKKLYKKESAIRRKIGELEDNISLWNNNLAFFVNSKTADKLKEEFDVKIEKAREEISDLKKQLRVLRNL</sequence>
<feature type="coiled-coil region" evidence="1">
    <location>
        <begin position="201"/>
        <end position="228"/>
    </location>
</feature>
<reference evidence="4" key="1">
    <citation type="submission" date="2016-10" db="EMBL/GenBank/DDBJ databases">
        <authorList>
            <person name="Varghese N."/>
            <person name="Submissions S."/>
        </authorList>
    </citation>
    <scope>NUCLEOTIDE SEQUENCE [LARGE SCALE GENOMIC DNA]</scope>
    <source>
        <strain evidence="4">CGMCC 1.12402</strain>
    </source>
</reference>
<dbReference type="RefSeq" id="WP_245733554.1">
    <property type="nucleotide sequence ID" value="NZ_FOIR01000002.1"/>
</dbReference>
<proteinExistence type="predicted"/>
<evidence type="ECO:0008006" key="5">
    <source>
        <dbReference type="Google" id="ProtNLM"/>
    </source>
</evidence>
<dbReference type="AlphaFoldDB" id="A0A1I0Q160"/>
<feature type="coiled-coil region" evidence="1">
    <location>
        <begin position="646"/>
        <end position="673"/>
    </location>
</feature>
<evidence type="ECO:0000256" key="2">
    <source>
        <dbReference type="SAM" id="MobiDB-lite"/>
    </source>
</evidence>